<reference evidence="17" key="1">
    <citation type="journal article" date="2023" name="Science">
        <title>Elucidation of the pathway for biosynthesis of saponin adjuvants from the soapbark tree.</title>
        <authorList>
            <person name="Reed J."/>
            <person name="Orme A."/>
            <person name="El-Demerdash A."/>
            <person name="Owen C."/>
            <person name="Martin L.B.B."/>
            <person name="Misra R.C."/>
            <person name="Kikuchi S."/>
            <person name="Rejzek M."/>
            <person name="Martin A.C."/>
            <person name="Harkess A."/>
            <person name="Leebens-Mack J."/>
            <person name="Louveau T."/>
            <person name="Stephenson M.J."/>
            <person name="Osbourn A."/>
        </authorList>
    </citation>
    <scope>NUCLEOTIDE SEQUENCE</scope>
    <source>
        <strain evidence="17">S10</strain>
    </source>
</reference>
<feature type="binding site" evidence="12">
    <location>
        <position position="22"/>
    </location>
    <ligand>
        <name>Ca(2+)</name>
        <dbReference type="ChEBI" id="CHEBI:29108"/>
        <label>1</label>
    </ligand>
</feature>
<evidence type="ECO:0000313" key="18">
    <source>
        <dbReference type="Proteomes" id="UP001163823"/>
    </source>
</evidence>
<dbReference type="PANTHER" id="PTHR31235">
    <property type="entry name" value="PEROXIDASE 25-RELATED"/>
    <property type="match status" value="1"/>
</dbReference>
<evidence type="ECO:0000259" key="16">
    <source>
        <dbReference type="PROSITE" id="PS50873"/>
    </source>
</evidence>
<evidence type="ECO:0000256" key="11">
    <source>
        <dbReference type="PIRSR" id="PIRSR600823-2"/>
    </source>
</evidence>
<dbReference type="InterPro" id="IPR033905">
    <property type="entry name" value="Secretory_peroxidase"/>
</dbReference>
<comment type="subcellular location">
    <subcellularLocation>
        <location evidence="15">Secreted</location>
    </subcellularLocation>
</comment>
<dbReference type="Pfam" id="PF00141">
    <property type="entry name" value="peroxidase"/>
    <property type="match status" value="1"/>
</dbReference>
<feature type="site" description="Transition state stabilizer" evidence="13">
    <location>
        <position position="17"/>
    </location>
</feature>
<evidence type="ECO:0000313" key="17">
    <source>
        <dbReference type="EMBL" id="KAJ7948949.1"/>
    </source>
</evidence>
<comment type="caution">
    <text evidence="17">The sequence shown here is derived from an EMBL/GenBank/DDBJ whole genome shotgun (WGS) entry which is preliminary data.</text>
</comment>
<dbReference type="GO" id="GO:0006979">
    <property type="term" value="P:response to oxidative stress"/>
    <property type="evidence" value="ECO:0007669"/>
    <property type="project" value="UniProtKB-UniRule"/>
</dbReference>
<feature type="binding site" description="axial binding residue" evidence="12">
    <location>
        <position position="150"/>
    </location>
    <ligand>
        <name>heme b</name>
        <dbReference type="ChEBI" id="CHEBI:60344"/>
    </ligand>
    <ligandPart>
        <name>Fe</name>
        <dbReference type="ChEBI" id="CHEBI:18248"/>
    </ligandPart>
</feature>
<feature type="disulfide bond" evidence="14">
    <location>
        <begin position="23"/>
        <end position="28"/>
    </location>
</feature>
<dbReference type="KEGG" id="qsa:O6P43_029356"/>
<keyword evidence="9 14" id="KW-1015">Disulfide bond</keyword>
<dbReference type="Proteomes" id="UP001163823">
    <property type="component" value="Chromosome 12"/>
</dbReference>
<feature type="binding site" evidence="11">
    <location>
        <position position="120"/>
    </location>
    <ligand>
        <name>substrate</name>
    </ligand>
</feature>
<feature type="domain" description="Plant heme peroxidase family profile" evidence="16">
    <location>
        <begin position="1"/>
        <end position="306"/>
    </location>
</feature>
<dbReference type="GO" id="GO:0005576">
    <property type="term" value="C:extracellular region"/>
    <property type="evidence" value="ECO:0007669"/>
    <property type="project" value="UniProtKB-SubCell"/>
</dbReference>
<feature type="binding site" evidence="12">
    <location>
        <position position="46"/>
    </location>
    <ligand>
        <name>Ca(2+)</name>
        <dbReference type="ChEBI" id="CHEBI:29108"/>
        <label>1</label>
    </ligand>
</feature>
<dbReference type="PROSITE" id="PS50873">
    <property type="entry name" value="PEROXIDASE_4"/>
    <property type="match status" value="1"/>
</dbReference>
<dbReference type="CDD" id="cd00693">
    <property type="entry name" value="secretory_peroxidase"/>
    <property type="match status" value="1"/>
</dbReference>
<gene>
    <name evidence="17" type="ORF">O6P43_029356</name>
</gene>
<evidence type="ECO:0000256" key="6">
    <source>
        <dbReference type="ARBA" id="ARBA00022723"/>
    </source>
</evidence>
<dbReference type="EMBL" id="JARAOO010000012">
    <property type="protein sequence ID" value="KAJ7948949.1"/>
    <property type="molecule type" value="Genomic_DNA"/>
</dbReference>
<feature type="binding site" evidence="12">
    <location>
        <position position="29"/>
    </location>
    <ligand>
        <name>Ca(2+)</name>
        <dbReference type="ChEBI" id="CHEBI:29108"/>
        <label>1</label>
    </ligand>
</feature>
<feature type="binding site" evidence="12">
    <location>
        <position position="27"/>
    </location>
    <ligand>
        <name>Ca(2+)</name>
        <dbReference type="ChEBI" id="CHEBI:29108"/>
        <label>1</label>
    </ligand>
</feature>
<evidence type="ECO:0000256" key="12">
    <source>
        <dbReference type="PIRSR" id="PIRSR600823-3"/>
    </source>
</evidence>
<evidence type="ECO:0000256" key="2">
    <source>
        <dbReference type="ARBA" id="ARBA00002322"/>
    </source>
</evidence>
<keyword evidence="6 12" id="KW-0479">Metal-binding</keyword>
<protein>
    <recommendedName>
        <fullName evidence="3 15">Peroxidase</fullName>
        <ecNumber evidence="3 15">1.11.1.7</ecNumber>
    </recommendedName>
</protein>
<name>A0AAD7KZR7_QUISA</name>
<dbReference type="InterPro" id="IPR019794">
    <property type="entry name" value="Peroxidases_AS"/>
</dbReference>
<keyword evidence="15" id="KW-0376">Hydrogen peroxide</keyword>
<sequence>MTRLYFEHRDISPALLRLFFHDCFIQGCDASILVDDSNGDKNHSIERQAVPNKTLRGFDKIELIKEELEQACPGVVSCADIVSLATRDGIILAGGPYYPVLTGRKDSPQSFYEEALAEIPRPDDNITRTLHLFSLRGFNERETVSLLGGHNIGKIGCEFIQQRLYNFQGTGQPEPDIPPDFLNEMRLNCPPSRNNSIDEFPASNISRRMSESSIGMSYLQALSSSVSSGASFDTHYYFSLLRGRGLLFADQQLMAERKTAKLVSAYASDDGSTFRMDFARVMLKMSNLDVLTGSQGEVRLNCSLPVSSF</sequence>
<feature type="active site" description="Proton acceptor" evidence="10">
    <location>
        <position position="21"/>
    </location>
</feature>
<keyword evidence="4 15" id="KW-0575">Peroxidase</keyword>
<dbReference type="GO" id="GO:0046872">
    <property type="term" value="F:metal ion binding"/>
    <property type="evidence" value="ECO:0007669"/>
    <property type="project" value="UniProtKB-UniRule"/>
</dbReference>
<feature type="disulfide bond" evidence="14">
    <location>
        <begin position="157"/>
        <end position="189"/>
    </location>
</feature>
<evidence type="ECO:0000256" key="7">
    <source>
        <dbReference type="ARBA" id="ARBA00023002"/>
    </source>
</evidence>
<comment type="cofactor">
    <cofactor evidence="12 15">
        <name>heme b</name>
        <dbReference type="ChEBI" id="CHEBI:60344"/>
    </cofactor>
    <text evidence="12 15">Binds 1 heme b (iron(II)-protoporphyrin IX) group per subunit.</text>
</comment>
<comment type="catalytic activity">
    <reaction evidence="1 15">
        <text>2 a phenolic donor + H2O2 = 2 a phenolic radical donor + 2 H2O</text>
        <dbReference type="Rhea" id="RHEA:56136"/>
        <dbReference type="ChEBI" id="CHEBI:15377"/>
        <dbReference type="ChEBI" id="CHEBI:16240"/>
        <dbReference type="ChEBI" id="CHEBI:139520"/>
        <dbReference type="ChEBI" id="CHEBI:139521"/>
        <dbReference type="EC" id="1.11.1.7"/>
    </reaction>
</comment>
<feature type="binding site" evidence="12">
    <location>
        <position position="233"/>
    </location>
    <ligand>
        <name>Ca(2+)</name>
        <dbReference type="ChEBI" id="CHEBI:29108"/>
        <label>2</label>
    </ligand>
</feature>
<dbReference type="GO" id="GO:0140825">
    <property type="term" value="F:lactoperoxidase activity"/>
    <property type="evidence" value="ECO:0007669"/>
    <property type="project" value="UniProtKB-EC"/>
</dbReference>
<dbReference type="EC" id="1.11.1.7" evidence="3 15"/>
<evidence type="ECO:0000256" key="1">
    <source>
        <dbReference type="ARBA" id="ARBA00000189"/>
    </source>
</evidence>
<dbReference type="GO" id="GO:0042744">
    <property type="term" value="P:hydrogen peroxide catabolic process"/>
    <property type="evidence" value="ECO:0007669"/>
    <property type="project" value="UniProtKB-KW"/>
</dbReference>
<dbReference type="InterPro" id="IPR000823">
    <property type="entry name" value="Peroxidase_pln"/>
</dbReference>
<comment type="similarity">
    <text evidence="15">Belongs to the peroxidase family. Classical plant (class III) peroxidase subfamily.</text>
</comment>
<dbReference type="Gene3D" id="1.10.520.10">
    <property type="match status" value="1"/>
</dbReference>
<keyword evidence="5 15" id="KW-0349">Heme</keyword>
<keyword evidence="18" id="KW-1185">Reference proteome</keyword>
<evidence type="ECO:0000256" key="13">
    <source>
        <dbReference type="PIRSR" id="PIRSR600823-4"/>
    </source>
</evidence>
<evidence type="ECO:0000256" key="4">
    <source>
        <dbReference type="ARBA" id="ARBA00022559"/>
    </source>
</evidence>
<dbReference type="Gene3D" id="1.10.420.10">
    <property type="entry name" value="Peroxidase, domain 2"/>
    <property type="match status" value="1"/>
</dbReference>
<feature type="binding site" evidence="12">
    <location>
        <position position="31"/>
    </location>
    <ligand>
        <name>Ca(2+)</name>
        <dbReference type="ChEBI" id="CHEBI:29108"/>
        <label>1</label>
    </ligand>
</feature>
<keyword evidence="7 15" id="KW-0560">Oxidoreductase</keyword>
<comment type="function">
    <text evidence="2">Removal of H(2)O(2), oxidation of toxic reductants, biosynthesis and degradation of lignin, suberization, auxin catabolism, response to environmental stresses such as wounding, pathogen attack and oxidative stress. These functions might be dependent on each isozyme/isoform in each plant tissue.</text>
</comment>
<dbReference type="SUPFAM" id="SSF48113">
    <property type="entry name" value="Heme-dependent peroxidases"/>
    <property type="match status" value="1"/>
</dbReference>
<accession>A0AAD7KZR7</accession>
<comment type="cofactor">
    <cofactor evidence="12 15">
        <name>Ca(2+)</name>
        <dbReference type="ChEBI" id="CHEBI:29108"/>
    </cofactor>
    <text evidence="12 15">Binds 2 calcium ions per subunit.</text>
</comment>
<keyword evidence="15" id="KW-0964">Secreted</keyword>
<dbReference type="FunFam" id="1.10.420.10:FF:000001">
    <property type="entry name" value="Peroxidase"/>
    <property type="match status" value="1"/>
</dbReference>
<dbReference type="InterPro" id="IPR002016">
    <property type="entry name" value="Haem_peroxidase"/>
</dbReference>
<dbReference type="InterPro" id="IPR010255">
    <property type="entry name" value="Haem_peroxidase_sf"/>
</dbReference>
<evidence type="ECO:0000256" key="8">
    <source>
        <dbReference type="ARBA" id="ARBA00023004"/>
    </source>
</evidence>
<evidence type="ECO:0000256" key="5">
    <source>
        <dbReference type="ARBA" id="ARBA00022617"/>
    </source>
</evidence>
<keyword evidence="12 15" id="KW-0106">Calcium</keyword>
<dbReference type="PROSITE" id="PS00436">
    <property type="entry name" value="PEROXIDASE_2"/>
    <property type="match status" value="1"/>
</dbReference>
<feature type="disulfide bond" evidence="14">
    <location>
        <begin position="78"/>
        <end position="302"/>
    </location>
</feature>
<proteinExistence type="inferred from homology"/>
<evidence type="ECO:0000256" key="15">
    <source>
        <dbReference type="RuleBase" id="RU362060"/>
    </source>
</evidence>
<dbReference type="AlphaFoldDB" id="A0AAD7KZR7"/>
<evidence type="ECO:0000256" key="9">
    <source>
        <dbReference type="ARBA" id="ARBA00023157"/>
    </source>
</evidence>
<organism evidence="17 18">
    <name type="scientific">Quillaja saponaria</name>
    <name type="common">Soap bark tree</name>
    <dbReference type="NCBI Taxonomy" id="32244"/>
    <lineage>
        <taxon>Eukaryota</taxon>
        <taxon>Viridiplantae</taxon>
        <taxon>Streptophyta</taxon>
        <taxon>Embryophyta</taxon>
        <taxon>Tracheophyta</taxon>
        <taxon>Spermatophyta</taxon>
        <taxon>Magnoliopsida</taxon>
        <taxon>eudicotyledons</taxon>
        <taxon>Gunneridae</taxon>
        <taxon>Pentapetalae</taxon>
        <taxon>rosids</taxon>
        <taxon>fabids</taxon>
        <taxon>Fabales</taxon>
        <taxon>Quillajaceae</taxon>
        <taxon>Quillaja</taxon>
    </lineage>
</organism>
<dbReference type="GO" id="GO:0020037">
    <property type="term" value="F:heme binding"/>
    <property type="evidence" value="ECO:0007669"/>
    <property type="project" value="UniProtKB-UniRule"/>
</dbReference>
<evidence type="ECO:0000256" key="14">
    <source>
        <dbReference type="PIRSR" id="PIRSR600823-5"/>
    </source>
</evidence>
<dbReference type="PRINTS" id="PR00461">
    <property type="entry name" value="PLPEROXIDASE"/>
</dbReference>
<dbReference type="PRINTS" id="PR00458">
    <property type="entry name" value="PEROXIDASE"/>
</dbReference>
<evidence type="ECO:0000256" key="3">
    <source>
        <dbReference type="ARBA" id="ARBA00012313"/>
    </source>
</evidence>
<keyword evidence="8 12" id="KW-0408">Iron</keyword>
<evidence type="ECO:0000256" key="10">
    <source>
        <dbReference type="PIRSR" id="PIRSR600823-1"/>
    </source>
</evidence>